<keyword evidence="2" id="KW-0812">Transmembrane</keyword>
<keyword evidence="2" id="KW-1133">Transmembrane helix</keyword>
<dbReference type="AlphaFoldDB" id="A0A4C1ZUB0"/>
<feature type="transmembrane region" description="Helical" evidence="2">
    <location>
        <begin position="42"/>
        <end position="61"/>
    </location>
</feature>
<reference evidence="3 4" key="1">
    <citation type="journal article" date="2019" name="Commun. Biol.">
        <title>The bagworm genome reveals a unique fibroin gene that provides high tensile strength.</title>
        <authorList>
            <person name="Kono N."/>
            <person name="Nakamura H."/>
            <person name="Ohtoshi R."/>
            <person name="Tomita M."/>
            <person name="Numata K."/>
            <person name="Arakawa K."/>
        </authorList>
    </citation>
    <scope>NUCLEOTIDE SEQUENCE [LARGE SCALE GENOMIC DNA]</scope>
</reference>
<dbReference type="STRING" id="151549.A0A4C1ZUB0"/>
<keyword evidence="4" id="KW-1185">Reference proteome</keyword>
<name>A0A4C1ZUB0_EUMVA</name>
<sequence length="153" mass="17203">MGRAAGAGRRGRARRPPGRARRVAPALRQATLLVLRRRRDPVLLRPVGVLLCVNLALFVSTTRQLTWLWRRATISSRRRSARRWVACARRGGDGRHVGRRRCRGRSAGPSTWYVTDLLNALQGVFIFIVVGCQPQVSASSRRSRCRVRARVAV</sequence>
<feature type="compositionally biased region" description="Basic residues" evidence="1">
    <location>
        <begin position="9"/>
        <end position="21"/>
    </location>
</feature>
<accession>A0A4C1ZUB0</accession>
<feature type="region of interest" description="Disordered" evidence="1">
    <location>
        <begin position="1"/>
        <end position="21"/>
    </location>
</feature>
<gene>
    <name evidence="3" type="primary">mthl1</name>
    <name evidence="3" type="ORF">EVAR_55047_1</name>
</gene>
<evidence type="ECO:0000256" key="2">
    <source>
        <dbReference type="SAM" id="Phobius"/>
    </source>
</evidence>
<organism evidence="3 4">
    <name type="scientific">Eumeta variegata</name>
    <name type="common">Bagworm moth</name>
    <name type="synonym">Eumeta japonica</name>
    <dbReference type="NCBI Taxonomy" id="151549"/>
    <lineage>
        <taxon>Eukaryota</taxon>
        <taxon>Metazoa</taxon>
        <taxon>Ecdysozoa</taxon>
        <taxon>Arthropoda</taxon>
        <taxon>Hexapoda</taxon>
        <taxon>Insecta</taxon>
        <taxon>Pterygota</taxon>
        <taxon>Neoptera</taxon>
        <taxon>Endopterygota</taxon>
        <taxon>Lepidoptera</taxon>
        <taxon>Glossata</taxon>
        <taxon>Ditrysia</taxon>
        <taxon>Tineoidea</taxon>
        <taxon>Psychidae</taxon>
        <taxon>Oiketicinae</taxon>
        <taxon>Eumeta</taxon>
    </lineage>
</organism>
<dbReference type="Proteomes" id="UP000299102">
    <property type="component" value="Unassembled WGS sequence"/>
</dbReference>
<keyword evidence="2" id="KW-0472">Membrane</keyword>
<proteinExistence type="predicted"/>
<keyword evidence="3" id="KW-0675">Receptor</keyword>
<dbReference type="InterPro" id="IPR052808">
    <property type="entry name" value="GPCR_Mth-like"/>
</dbReference>
<comment type="caution">
    <text evidence="3">The sequence shown here is derived from an EMBL/GenBank/DDBJ whole genome shotgun (WGS) entry which is preliminary data.</text>
</comment>
<dbReference type="PANTHER" id="PTHR46953:SF1">
    <property type="entry name" value="G-PROTEIN COUPLED RECEPTOR MTH-LIKE 1-RELATED"/>
    <property type="match status" value="1"/>
</dbReference>
<dbReference type="EMBL" id="BGZK01002077">
    <property type="protein sequence ID" value="GBP90353.1"/>
    <property type="molecule type" value="Genomic_DNA"/>
</dbReference>
<dbReference type="PANTHER" id="PTHR46953">
    <property type="entry name" value="G-PROTEIN COUPLED RECEPTOR MTH-LIKE 1-RELATED"/>
    <property type="match status" value="1"/>
</dbReference>
<protein>
    <submittedName>
        <fullName evidence="3">Probable G-protein coupled receptor Mth-like 1</fullName>
    </submittedName>
</protein>
<feature type="transmembrane region" description="Helical" evidence="2">
    <location>
        <begin position="117"/>
        <end position="136"/>
    </location>
</feature>
<evidence type="ECO:0000256" key="1">
    <source>
        <dbReference type="SAM" id="MobiDB-lite"/>
    </source>
</evidence>
<evidence type="ECO:0000313" key="3">
    <source>
        <dbReference type="EMBL" id="GBP90353.1"/>
    </source>
</evidence>
<evidence type="ECO:0000313" key="4">
    <source>
        <dbReference type="Proteomes" id="UP000299102"/>
    </source>
</evidence>